<dbReference type="InterPro" id="IPR026045">
    <property type="entry name" value="Ferric-bd"/>
</dbReference>
<feature type="compositionally biased region" description="Low complexity" evidence="2">
    <location>
        <begin position="55"/>
        <end position="64"/>
    </location>
</feature>
<dbReference type="SUPFAM" id="SSF53850">
    <property type="entry name" value="Periplasmic binding protein-like II"/>
    <property type="match status" value="1"/>
</dbReference>
<dbReference type="EMBL" id="JBBMFM010000001">
    <property type="protein sequence ID" value="MEQ2423400.1"/>
    <property type="molecule type" value="Genomic_DNA"/>
</dbReference>
<evidence type="ECO:0000256" key="1">
    <source>
        <dbReference type="ARBA" id="ARBA00022729"/>
    </source>
</evidence>
<dbReference type="PROSITE" id="PS51257">
    <property type="entry name" value="PROKAR_LIPOPROTEIN"/>
    <property type="match status" value="1"/>
</dbReference>
<feature type="compositionally biased region" description="Low complexity" evidence="2">
    <location>
        <begin position="24"/>
        <end position="38"/>
    </location>
</feature>
<dbReference type="RefSeq" id="WP_040382030.1">
    <property type="nucleotide sequence ID" value="NZ_JBBMFM010000001.1"/>
</dbReference>
<feature type="compositionally biased region" description="Basic and acidic residues" evidence="2">
    <location>
        <begin position="40"/>
        <end position="53"/>
    </location>
</feature>
<evidence type="ECO:0000256" key="3">
    <source>
        <dbReference type="SAM" id="SignalP"/>
    </source>
</evidence>
<evidence type="ECO:0000256" key="2">
    <source>
        <dbReference type="SAM" id="MobiDB-lite"/>
    </source>
</evidence>
<sequence length="372" mass="40012">MKKTLAVILASAMAVSLTACGGSKAPETTAAKTEAPAADSKAEDSKMEDKAEDTQAASGDAQAASDASGNVMLYSSMQEDQLMAIKEGFEKKYPNIKMDYYFAGTGKVITKIATEHQSGQVAADVIWVGDPSDYIGFKKEGILAKYSSPEAGAIADKFIDSEGYYTGARMMNMSIGYNSSLVTEEEAPKSWNDLLDAKWNNQIVMTDPSSAGTTKYFVGALLSSPDYGEEYFQKLKDNGCELESGTTATHNQVAAGAYKVGIMLDYVTQNLMDEGSPLGFTYIDSDLVSIFSPIGLVEGCANETNGKLLYDFILSKEGQEILVENNLLSVRDDVDQKGASVEDIAKAAMTVDLQSLSDNSDQIIDTFDKIFK</sequence>
<dbReference type="Pfam" id="PF13343">
    <property type="entry name" value="SBP_bac_6"/>
    <property type="match status" value="1"/>
</dbReference>
<dbReference type="PANTHER" id="PTHR30006:SF2">
    <property type="entry name" value="ABC TRANSPORTER SUBSTRATE-BINDING PROTEIN"/>
    <property type="match status" value="1"/>
</dbReference>
<reference evidence="4 5" key="1">
    <citation type="submission" date="2024-03" db="EMBL/GenBank/DDBJ databases">
        <title>Human intestinal bacterial collection.</title>
        <authorList>
            <person name="Pauvert C."/>
            <person name="Hitch T.C.A."/>
            <person name="Clavel T."/>
        </authorList>
    </citation>
    <scope>NUCLEOTIDE SEQUENCE [LARGE SCALE GENOMIC DNA]</scope>
    <source>
        <strain evidence="4 5">CLA-SR-H021</strain>
    </source>
</reference>
<comment type="caution">
    <text evidence="4">The sequence shown here is derived from an EMBL/GenBank/DDBJ whole genome shotgun (WGS) entry which is preliminary data.</text>
</comment>
<evidence type="ECO:0000313" key="4">
    <source>
        <dbReference type="EMBL" id="MEQ2423400.1"/>
    </source>
</evidence>
<dbReference type="PANTHER" id="PTHR30006">
    <property type="entry name" value="THIAMINE-BINDING PERIPLASMIC PROTEIN-RELATED"/>
    <property type="match status" value="1"/>
</dbReference>
<feature type="chain" id="PRO_5046356844" evidence="3">
    <location>
        <begin position="22"/>
        <end position="372"/>
    </location>
</feature>
<accession>A0ABV1CZ31</accession>
<dbReference type="Proteomes" id="UP001454086">
    <property type="component" value="Unassembled WGS sequence"/>
</dbReference>
<dbReference type="Gene3D" id="3.40.190.10">
    <property type="entry name" value="Periplasmic binding protein-like II"/>
    <property type="match status" value="2"/>
</dbReference>
<feature type="signal peptide" evidence="3">
    <location>
        <begin position="1"/>
        <end position="21"/>
    </location>
</feature>
<dbReference type="PIRSF" id="PIRSF002825">
    <property type="entry name" value="CfbpA"/>
    <property type="match status" value="1"/>
</dbReference>
<dbReference type="CDD" id="cd13547">
    <property type="entry name" value="PBP2_Fbp_like_2"/>
    <property type="match status" value="1"/>
</dbReference>
<protein>
    <submittedName>
        <fullName evidence="4">Extracellular solute-binding protein</fullName>
    </submittedName>
</protein>
<keyword evidence="5" id="KW-1185">Reference proteome</keyword>
<organism evidence="4 5">
    <name type="scientific">Enterocloster hominis</name>
    <name type="common">ex Hitch et al. 2024</name>
    <dbReference type="NCBI Taxonomy" id="1917870"/>
    <lineage>
        <taxon>Bacteria</taxon>
        <taxon>Bacillati</taxon>
        <taxon>Bacillota</taxon>
        <taxon>Clostridia</taxon>
        <taxon>Lachnospirales</taxon>
        <taxon>Lachnospiraceae</taxon>
        <taxon>Enterocloster</taxon>
    </lineage>
</organism>
<gene>
    <name evidence="4" type="ORF">WMQ36_00300</name>
</gene>
<keyword evidence="1 3" id="KW-0732">Signal</keyword>
<evidence type="ECO:0000313" key="5">
    <source>
        <dbReference type="Proteomes" id="UP001454086"/>
    </source>
</evidence>
<feature type="region of interest" description="Disordered" evidence="2">
    <location>
        <begin position="22"/>
        <end position="64"/>
    </location>
</feature>
<name>A0ABV1CZ31_9FIRM</name>
<proteinExistence type="predicted"/>